<reference evidence="4 5" key="2">
    <citation type="journal article" date="2012" name="PLoS ONE">
        <title>An ancient pathway combining carbon dioxide fixation with the generation and utilization of a sodium ion gradient for ATP synthesis.</title>
        <authorList>
            <person name="Poehlein A."/>
            <person name="Schmidt S."/>
            <person name="Kaster A.K."/>
            <person name="Goenrich M."/>
            <person name="Vollmers J."/>
            <person name="Thurmer A."/>
            <person name="Bertsch J."/>
            <person name="Schuchmann K."/>
            <person name="Voigt B."/>
            <person name="Hecker M."/>
            <person name="Daniel R."/>
            <person name="Thauer R.K."/>
            <person name="Gottschalk G."/>
            <person name="Muller V."/>
        </authorList>
    </citation>
    <scope>NUCLEOTIDE SEQUENCE [LARGE SCALE GENOMIC DNA]</scope>
    <source>
        <strain evidence="5">ATCC 29683 / DSM 1030 / JCM 2381 / KCTC 1655 / WB1</strain>
    </source>
</reference>
<dbReference type="InterPro" id="IPR025736">
    <property type="entry name" value="PucR_C-HTH_dom"/>
</dbReference>
<dbReference type="HOGENOM" id="CLU_035898_0_1_9"/>
<name>H6LHN8_ACEWD</name>
<sequence length="539" mass="62710">MYSGFASWYNKINLKRTKVILMAMLLKKIIQAFDEYPIRTTINGNSEIIEIERYEEYSKRSQPLSATCIYVIRASMIAEITSNNQINLIIVEDQPLSPNIFKEQPFNFIILKKDWEVAQVMAVLEKLFADHLRIGEVSVKLLQACQKGYSIQQLLDLGYQILNNPLLLVDISLCFVAHSGGNNIENEPLWEWTLSKGYVNKEYARSVMTEDSQSEISEEKEVLVIWETGLLNHRQLVGRVLKNNRPLAYLKLLEYHHPISPCDEEILVILCNVLAMNMIDSSDIYHSTNALSDTFLTALLNQKLYDHAAIEERERMYGLKLYKNMFAVVIKIDNRKNTNDRLYYLKRIFQNFFNRQTVILYNGQLVILLDTLTEEIQNEREMASFQSLLEENDCTAGVSKIFYHLYDFCEHYKQAYNALNLGDLLKKTGRILNYDELIISHMILSFRGETNIRNLIHPVVKTLKELDQKKGSNFLETLIAYIKHNQDTTVTAKILHIHYNTLKYRINRITEITNIDFSDNETLFNIQLSVKVNEILDCL</sequence>
<keyword evidence="5" id="KW-1185">Reference proteome</keyword>
<dbReference type="InterPro" id="IPR042070">
    <property type="entry name" value="PucR_C-HTH_sf"/>
</dbReference>
<proteinExistence type="inferred from homology"/>
<evidence type="ECO:0000259" key="3">
    <source>
        <dbReference type="Pfam" id="PF17853"/>
    </source>
</evidence>
<dbReference type="eggNOG" id="COG2508">
    <property type="taxonomic scope" value="Bacteria"/>
</dbReference>
<dbReference type="Pfam" id="PF17853">
    <property type="entry name" value="GGDEF_2"/>
    <property type="match status" value="1"/>
</dbReference>
<dbReference type="InterPro" id="IPR051448">
    <property type="entry name" value="CdaR-like_regulators"/>
</dbReference>
<dbReference type="KEGG" id="awo:Awo_c04160"/>
<comment type="similarity">
    <text evidence="1">Belongs to the CdaR family.</text>
</comment>
<dbReference type="AlphaFoldDB" id="H6LHN8"/>
<protein>
    <submittedName>
        <fullName evidence="4">Uncharacterized protein</fullName>
    </submittedName>
</protein>
<dbReference type="OrthoDB" id="212459at2"/>
<evidence type="ECO:0000313" key="4">
    <source>
        <dbReference type="EMBL" id="AFA47217.1"/>
    </source>
</evidence>
<dbReference type="InterPro" id="IPR041522">
    <property type="entry name" value="CdaR_GGDEF"/>
</dbReference>
<dbReference type="EMBL" id="CP002987">
    <property type="protein sequence ID" value="AFA47217.1"/>
    <property type="molecule type" value="Genomic_DNA"/>
</dbReference>
<evidence type="ECO:0000313" key="5">
    <source>
        <dbReference type="Proteomes" id="UP000007177"/>
    </source>
</evidence>
<accession>H6LHN8</accession>
<evidence type="ECO:0000256" key="1">
    <source>
        <dbReference type="ARBA" id="ARBA00006754"/>
    </source>
</evidence>
<dbReference type="Proteomes" id="UP000007177">
    <property type="component" value="Chromosome"/>
</dbReference>
<feature type="domain" description="CdaR GGDEF-like" evidence="3">
    <location>
        <begin position="306"/>
        <end position="420"/>
    </location>
</feature>
<dbReference type="PANTHER" id="PTHR33744">
    <property type="entry name" value="CARBOHYDRATE DIACID REGULATOR"/>
    <property type="match status" value="1"/>
</dbReference>
<dbReference type="Gene3D" id="1.10.10.2840">
    <property type="entry name" value="PucR C-terminal helix-turn-helix domain"/>
    <property type="match status" value="1"/>
</dbReference>
<organism evidence="4 5">
    <name type="scientific">Acetobacterium woodii (strain ATCC 29683 / DSM 1030 / JCM 2381 / KCTC 1655 / WB1)</name>
    <dbReference type="NCBI Taxonomy" id="931626"/>
    <lineage>
        <taxon>Bacteria</taxon>
        <taxon>Bacillati</taxon>
        <taxon>Bacillota</taxon>
        <taxon>Clostridia</taxon>
        <taxon>Eubacteriales</taxon>
        <taxon>Eubacteriaceae</taxon>
        <taxon>Acetobacterium</taxon>
    </lineage>
</organism>
<feature type="domain" description="PucR C-terminal helix-turn-helix" evidence="2">
    <location>
        <begin position="475"/>
        <end position="531"/>
    </location>
</feature>
<gene>
    <name evidence="4" type="ordered locus">Awo_c04160</name>
</gene>
<reference evidence="5" key="1">
    <citation type="submission" date="2011-07" db="EMBL/GenBank/DDBJ databases">
        <title>Complete genome sequence of Acetobacterium woodii.</title>
        <authorList>
            <person name="Poehlein A."/>
            <person name="Schmidt S."/>
            <person name="Kaster A.-K."/>
            <person name="Goenrich M."/>
            <person name="Vollmers J."/>
            <person name="Thuermer A."/>
            <person name="Gottschalk G."/>
            <person name="Thauer R.K."/>
            <person name="Daniel R."/>
            <person name="Mueller V."/>
        </authorList>
    </citation>
    <scope>NUCLEOTIDE SEQUENCE [LARGE SCALE GENOMIC DNA]</scope>
    <source>
        <strain evidence="5">ATCC 29683 / DSM 1030 / JCM 2381 / KCTC 1655 / WB1</strain>
    </source>
</reference>
<evidence type="ECO:0000259" key="2">
    <source>
        <dbReference type="Pfam" id="PF13556"/>
    </source>
</evidence>
<dbReference type="STRING" id="931626.Awo_c04160"/>
<dbReference type="PANTHER" id="PTHR33744:SF1">
    <property type="entry name" value="DNA-BINDING TRANSCRIPTIONAL ACTIVATOR ADER"/>
    <property type="match status" value="1"/>
</dbReference>
<dbReference type="Pfam" id="PF13556">
    <property type="entry name" value="HTH_30"/>
    <property type="match status" value="1"/>
</dbReference>